<dbReference type="EMBL" id="AP018515">
    <property type="protein sequence ID" value="BBC78446.1"/>
    <property type="molecule type" value="Genomic_DNA"/>
</dbReference>
<organism evidence="1 2">
    <name type="scientific">Acetobacter orientalis</name>
    <dbReference type="NCBI Taxonomy" id="146474"/>
    <lineage>
        <taxon>Bacteria</taxon>
        <taxon>Pseudomonadati</taxon>
        <taxon>Pseudomonadota</taxon>
        <taxon>Alphaproteobacteria</taxon>
        <taxon>Acetobacterales</taxon>
        <taxon>Acetobacteraceae</taxon>
        <taxon>Acetobacter</taxon>
    </lineage>
</organism>
<proteinExistence type="predicted"/>
<reference evidence="1 2" key="1">
    <citation type="submission" date="2018-02" db="EMBL/GenBank/DDBJ databases">
        <title>Acetobacter orientalis genome.</title>
        <authorList>
            <person name="Nakashima N."/>
            <person name="Tamura T."/>
        </authorList>
    </citation>
    <scope>NUCLEOTIDE SEQUENCE [LARGE SCALE GENOMIC DNA]</scope>
    <source>
        <strain evidence="1 2">FAN1</strain>
    </source>
</reference>
<dbReference type="KEGG" id="aot:AcetOri_orf00151"/>
<name>A0A2Z5ZDA3_9PROT</name>
<evidence type="ECO:0000313" key="1">
    <source>
        <dbReference type="EMBL" id="BBC78446.1"/>
    </source>
</evidence>
<gene>
    <name evidence="1" type="ORF">AcetOrient_orf00151</name>
</gene>
<protein>
    <submittedName>
        <fullName evidence="1">Uncharacterized protein</fullName>
    </submittedName>
</protein>
<evidence type="ECO:0000313" key="2">
    <source>
        <dbReference type="Proteomes" id="UP000270034"/>
    </source>
</evidence>
<sequence length="40" mass="4461">MQPHLLKQGVGFSTFRLSEMPNMGFLVYCLCRPSLPTGGF</sequence>
<accession>A0A2Z5ZDA3</accession>
<dbReference type="Proteomes" id="UP000270034">
    <property type="component" value="Chromosome"/>
</dbReference>
<dbReference type="AlphaFoldDB" id="A0A2Z5ZDA3"/>